<sequence length="189" mass="20164">MEVSRRQFLSIGPVLGGSALGFDLTEAIRVKQGLRIEGATLSHSVCPYCAVGCSIVAYTKKAANGTTELLQIEGDPDSPVNEGTLCPKGATSLQLAVSRRRVAHPLYRAPGAAEWKQVSWDFALDRLARNIKASRDATFVTQDADGNVVNRCEGVAFAGGAAFSSEEGYLATKLMRGLGLVHLEQQARV</sequence>
<evidence type="ECO:0000256" key="7">
    <source>
        <dbReference type="ARBA" id="ARBA00023004"/>
    </source>
</evidence>
<dbReference type="PROSITE" id="PS00551">
    <property type="entry name" value="MOLYBDOPTERIN_PROK_1"/>
    <property type="match status" value="1"/>
</dbReference>
<comment type="cofactor">
    <cofactor evidence="1">
        <name>[4Fe-4S] cluster</name>
        <dbReference type="ChEBI" id="CHEBI:49883"/>
    </cofactor>
</comment>
<evidence type="ECO:0000256" key="1">
    <source>
        <dbReference type="ARBA" id="ARBA00001966"/>
    </source>
</evidence>
<organism evidence="10 11">
    <name type="scientific">Nonomuraea marmarensis</name>
    <dbReference type="NCBI Taxonomy" id="3351344"/>
    <lineage>
        <taxon>Bacteria</taxon>
        <taxon>Bacillati</taxon>
        <taxon>Actinomycetota</taxon>
        <taxon>Actinomycetes</taxon>
        <taxon>Streptosporangiales</taxon>
        <taxon>Streptosporangiaceae</taxon>
        <taxon>Nonomuraea</taxon>
    </lineage>
</organism>
<dbReference type="Proteomes" id="UP001603978">
    <property type="component" value="Unassembled WGS sequence"/>
</dbReference>
<protein>
    <recommendedName>
        <fullName evidence="9">4Fe-4S Mo/W bis-MGD-type domain-containing protein</fullName>
    </recommendedName>
</protein>
<evidence type="ECO:0000259" key="9">
    <source>
        <dbReference type="PROSITE" id="PS51669"/>
    </source>
</evidence>
<evidence type="ECO:0000313" key="10">
    <source>
        <dbReference type="EMBL" id="MFG1704391.1"/>
    </source>
</evidence>
<dbReference type="EMBL" id="JBICRM010000007">
    <property type="protein sequence ID" value="MFG1704391.1"/>
    <property type="molecule type" value="Genomic_DNA"/>
</dbReference>
<keyword evidence="4" id="KW-0004">4Fe-4S</keyword>
<reference evidence="10 11" key="1">
    <citation type="submission" date="2024-10" db="EMBL/GenBank/DDBJ databases">
        <authorList>
            <person name="Topkara A.R."/>
            <person name="Saygin H."/>
        </authorList>
    </citation>
    <scope>NUCLEOTIDE SEQUENCE [LARGE SCALE GENOMIC DNA]</scope>
    <source>
        <strain evidence="10 11">M3C6</strain>
    </source>
</reference>
<dbReference type="PROSITE" id="PS51669">
    <property type="entry name" value="4FE4S_MOW_BIS_MGD"/>
    <property type="match status" value="1"/>
</dbReference>
<dbReference type="PANTHER" id="PTHR43598">
    <property type="entry name" value="TUNGSTEN-CONTAINING FORMYLMETHANOFURAN DEHYDROGENASE 2 SUBUNIT B"/>
    <property type="match status" value="1"/>
</dbReference>
<dbReference type="PANTHER" id="PTHR43598:SF1">
    <property type="entry name" value="FORMATE DEHYDROGENASE-O MAJOR SUBUNIT"/>
    <property type="match status" value="1"/>
</dbReference>
<gene>
    <name evidence="10" type="ORF">ACFLIM_14460</name>
</gene>
<evidence type="ECO:0000313" key="11">
    <source>
        <dbReference type="Proteomes" id="UP001603978"/>
    </source>
</evidence>
<accession>A0ABW7AAL5</accession>
<proteinExistence type="inferred from homology"/>
<comment type="subcellular location">
    <subcellularLocation>
        <location evidence="2">Cell envelope</location>
    </subcellularLocation>
</comment>
<name>A0ABW7AAL5_9ACTN</name>
<evidence type="ECO:0000256" key="3">
    <source>
        <dbReference type="ARBA" id="ARBA00010312"/>
    </source>
</evidence>
<dbReference type="RefSeq" id="WP_393165376.1">
    <property type="nucleotide sequence ID" value="NZ_JBICRM010000007.1"/>
</dbReference>
<keyword evidence="5" id="KW-0479">Metal-binding</keyword>
<keyword evidence="8" id="KW-0411">Iron-sulfur</keyword>
<evidence type="ECO:0000256" key="6">
    <source>
        <dbReference type="ARBA" id="ARBA00023002"/>
    </source>
</evidence>
<dbReference type="Pfam" id="PF04879">
    <property type="entry name" value="Molybdop_Fe4S4"/>
    <property type="match status" value="1"/>
</dbReference>
<keyword evidence="6" id="KW-0560">Oxidoreductase</keyword>
<keyword evidence="11" id="KW-1185">Reference proteome</keyword>
<comment type="similarity">
    <text evidence="3">Belongs to the prokaryotic molybdopterin-containing oxidoreductase family.</text>
</comment>
<feature type="domain" description="4Fe-4S Mo/W bis-MGD-type" evidence="9">
    <location>
        <begin position="39"/>
        <end position="100"/>
    </location>
</feature>
<comment type="caution">
    <text evidence="10">The sequence shown here is derived from an EMBL/GenBank/DDBJ whole genome shotgun (WGS) entry which is preliminary data.</text>
</comment>
<evidence type="ECO:0000256" key="5">
    <source>
        <dbReference type="ARBA" id="ARBA00022723"/>
    </source>
</evidence>
<dbReference type="InterPro" id="IPR006963">
    <property type="entry name" value="Mopterin_OxRdtase_4Fe-4S_dom"/>
</dbReference>
<keyword evidence="7" id="KW-0408">Iron</keyword>
<dbReference type="Gene3D" id="3.40.50.740">
    <property type="match status" value="1"/>
</dbReference>
<evidence type="ECO:0000256" key="2">
    <source>
        <dbReference type="ARBA" id="ARBA00004196"/>
    </source>
</evidence>
<evidence type="ECO:0000256" key="4">
    <source>
        <dbReference type="ARBA" id="ARBA00022485"/>
    </source>
</evidence>
<evidence type="ECO:0000256" key="8">
    <source>
        <dbReference type="ARBA" id="ARBA00023014"/>
    </source>
</evidence>
<dbReference type="SMART" id="SM00926">
    <property type="entry name" value="Molybdop_Fe4S4"/>
    <property type="match status" value="1"/>
</dbReference>
<dbReference type="SUPFAM" id="SSF53706">
    <property type="entry name" value="Formate dehydrogenase/DMSO reductase, domains 1-3"/>
    <property type="match status" value="1"/>
</dbReference>
<dbReference type="InterPro" id="IPR027467">
    <property type="entry name" value="MopterinOxRdtase_cofactor_BS"/>
</dbReference>
<dbReference type="Gene3D" id="2.20.25.90">
    <property type="entry name" value="ADC-like domains"/>
    <property type="match status" value="1"/>
</dbReference>